<proteinExistence type="predicted"/>
<name>A0AB39UZY4_9GAMM</name>
<sequence length="112" mass="12079">MTFSVETRDGQVWLSGCVDTGNAVAVRQALEKIAAAWQDEVLVLNLSGVTSARSVVLSVLLRLMAACDKKGLQLRLESMPHRVFEMARVSGLDAVLPIDSIHKASADSAWQA</sequence>
<dbReference type="Pfam" id="PF01740">
    <property type="entry name" value="STAS"/>
    <property type="match status" value="1"/>
</dbReference>
<evidence type="ECO:0000259" key="1">
    <source>
        <dbReference type="PROSITE" id="PS50801"/>
    </source>
</evidence>
<dbReference type="EMBL" id="CP154858">
    <property type="protein sequence ID" value="XDT73572.1"/>
    <property type="molecule type" value="Genomic_DNA"/>
</dbReference>
<dbReference type="CDD" id="cd07043">
    <property type="entry name" value="STAS_anti-anti-sigma_factors"/>
    <property type="match status" value="1"/>
</dbReference>
<reference evidence="2" key="1">
    <citation type="submission" date="2024-05" db="EMBL/GenBank/DDBJ databases">
        <title>Genome sequencing of novel strain.</title>
        <authorList>
            <person name="Ganbat D."/>
            <person name="Ganbat S."/>
            <person name="Lee S.-J."/>
        </authorList>
    </citation>
    <scope>NUCLEOTIDE SEQUENCE</scope>
    <source>
        <strain evidence="2">SMD15-11</strain>
    </source>
</reference>
<dbReference type="InterPro" id="IPR002645">
    <property type="entry name" value="STAS_dom"/>
</dbReference>
<dbReference type="SUPFAM" id="SSF52091">
    <property type="entry name" value="SpoIIaa-like"/>
    <property type="match status" value="1"/>
</dbReference>
<dbReference type="PROSITE" id="PS50801">
    <property type="entry name" value="STAS"/>
    <property type="match status" value="1"/>
</dbReference>
<dbReference type="InterPro" id="IPR036513">
    <property type="entry name" value="STAS_dom_sf"/>
</dbReference>
<dbReference type="AlphaFoldDB" id="A0AB39UZY4"/>
<evidence type="ECO:0000313" key="2">
    <source>
        <dbReference type="EMBL" id="XDT73572.1"/>
    </source>
</evidence>
<organism evidence="2">
    <name type="scientific">Thermohahella caldifontis</name>
    <dbReference type="NCBI Taxonomy" id="3142973"/>
    <lineage>
        <taxon>Bacteria</taxon>
        <taxon>Pseudomonadati</taxon>
        <taxon>Pseudomonadota</taxon>
        <taxon>Gammaproteobacteria</taxon>
        <taxon>Oceanospirillales</taxon>
        <taxon>Hahellaceae</taxon>
        <taxon>Thermohahella</taxon>
    </lineage>
</organism>
<dbReference type="KEGG" id="tcd:AAIA72_06275"/>
<accession>A0AB39UZY4</accession>
<gene>
    <name evidence="2" type="ORF">AAIA72_06275</name>
</gene>
<feature type="domain" description="STAS" evidence="1">
    <location>
        <begin position="14"/>
        <end position="112"/>
    </location>
</feature>
<dbReference type="RefSeq" id="WP_369602558.1">
    <property type="nucleotide sequence ID" value="NZ_CP154858.1"/>
</dbReference>
<protein>
    <submittedName>
        <fullName evidence="2">STAS domain-containing protein</fullName>
    </submittedName>
</protein>
<dbReference type="Gene3D" id="3.30.750.24">
    <property type="entry name" value="STAS domain"/>
    <property type="match status" value="1"/>
</dbReference>